<dbReference type="KEGG" id="pej:FYC62_08085"/>
<gene>
    <name evidence="1" type="ORF">FYC62_08085</name>
</gene>
<keyword evidence="2" id="KW-1185">Reference proteome</keyword>
<reference evidence="1 2" key="1">
    <citation type="submission" date="2019-08" db="EMBL/GenBank/DDBJ databases">
        <title>Pedobacter sp. nov., isolated from Han river, South Korea.</title>
        <authorList>
            <person name="Lee D.-H."/>
            <person name="Kim Y.-S."/>
            <person name="Hwang E.-M."/>
            <person name="Le Tran T.C."/>
            <person name="Cha C.-J."/>
        </authorList>
    </citation>
    <scope>NUCLEOTIDE SEQUENCE [LARGE SCALE GENOMIC DNA]</scope>
    <source>
        <strain evidence="1 2">CJ43</strain>
    </source>
</reference>
<dbReference type="RefSeq" id="WP_039447418.1">
    <property type="nucleotide sequence ID" value="NZ_CP043329.1"/>
</dbReference>
<protein>
    <submittedName>
        <fullName evidence="1">Uncharacterized protein</fullName>
    </submittedName>
</protein>
<proteinExistence type="predicted"/>
<name>A0A5C0VIG4_9SPHI</name>
<dbReference type="Proteomes" id="UP000323653">
    <property type="component" value="Chromosome"/>
</dbReference>
<dbReference type="AlphaFoldDB" id="A0A5C0VIG4"/>
<dbReference type="EMBL" id="CP043329">
    <property type="protein sequence ID" value="QEK51622.1"/>
    <property type="molecule type" value="Genomic_DNA"/>
</dbReference>
<organism evidence="1 2">
    <name type="scientific">Pedobacter aquae</name>
    <dbReference type="NCBI Taxonomy" id="2605747"/>
    <lineage>
        <taxon>Bacteria</taxon>
        <taxon>Pseudomonadati</taxon>
        <taxon>Bacteroidota</taxon>
        <taxon>Sphingobacteriia</taxon>
        <taxon>Sphingobacteriales</taxon>
        <taxon>Sphingobacteriaceae</taxon>
        <taxon>Pedobacter</taxon>
    </lineage>
</organism>
<sequence length="157" mass="17649">MAKASISVIQALLKTVENLEKGAAYQWGHMGSCNCGNLAQVITNRDKAEIHKSAMRSRHGDWNEQLIDYCPTSGLPIDHIIDEMVAFGFTRADLAHLEKLSDPQVLRQLPASHKYLKHNQKADVILYLKTWVKVLENELIDTISLEDVNKGKELVTV</sequence>
<evidence type="ECO:0000313" key="1">
    <source>
        <dbReference type="EMBL" id="QEK51622.1"/>
    </source>
</evidence>
<accession>A0A5C0VIG4</accession>
<evidence type="ECO:0000313" key="2">
    <source>
        <dbReference type="Proteomes" id="UP000323653"/>
    </source>
</evidence>